<dbReference type="SUPFAM" id="SSF46785">
    <property type="entry name" value="Winged helix' DNA-binding domain"/>
    <property type="match status" value="1"/>
</dbReference>
<evidence type="ECO:0000259" key="2">
    <source>
        <dbReference type="Pfam" id="PF01978"/>
    </source>
</evidence>
<dbReference type="InterPro" id="IPR002831">
    <property type="entry name" value="Tscrpt_reg_TrmB_N"/>
</dbReference>
<feature type="domain" description="Transcription regulator TrmB N-terminal" evidence="2">
    <location>
        <begin position="32"/>
        <end position="104"/>
    </location>
</feature>
<evidence type="ECO:0000313" key="4">
    <source>
        <dbReference type="Proteomes" id="UP000184357"/>
    </source>
</evidence>
<organism evidence="3 4">
    <name type="scientific">Halobaculum gomorrense</name>
    <dbReference type="NCBI Taxonomy" id="43928"/>
    <lineage>
        <taxon>Archaea</taxon>
        <taxon>Methanobacteriati</taxon>
        <taxon>Methanobacteriota</taxon>
        <taxon>Stenosarchaea group</taxon>
        <taxon>Halobacteria</taxon>
        <taxon>Halobacteriales</taxon>
        <taxon>Haloferacaceae</taxon>
        <taxon>Halobaculum</taxon>
    </lineage>
</organism>
<protein>
    <submittedName>
        <fullName evidence="3">Predicted transcriptional regulator</fullName>
    </submittedName>
</protein>
<dbReference type="OrthoDB" id="9141at2157"/>
<sequence>MSGNTAESPAGGFPSREERTVVSVSPEVDDVLSVAFDLGTHDLRVYHALIDRPSATTHELAEVVGIDRSNVNRSLGRLRERDLVRRRQRLLQEGGHCYVYTATEIEEARELLRDGLDAWTERARDELRGVLVPEP</sequence>
<evidence type="ECO:0000313" key="3">
    <source>
        <dbReference type="EMBL" id="SHH49528.1"/>
    </source>
</evidence>
<dbReference type="STRING" id="43928.SAMN05443636_2691"/>
<reference evidence="3 4" key="1">
    <citation type="submission" date="2016-11" db="EMBL/GenBank/DDBJ databases">
        <authorList>
            <person name="Jaros S."/>
            <person name="Januszkiewicz K."/>
            <person name="Wedrychowicz H."/>
        </authorList>
    </citation>
    <scope>NUCLEOTIDE SEQUENCE [LARGE SCALE GENOMIC DNA]</scope>
    <source>
        <strain evidence="3 4">DSM 9297</strain>
    </source>
</reference>
<dbReference type="Pfam" id="PF01978">
    <property type="entry name" value="TrmB"/>
    <property type="match status" value="1"/>
</dbReference>
<proteinExistence type="predicted"/>
<evidence type="ECO:0000256" key="1">
    <source>
        <dbReference type="SAM" id="MobiDB-lite"/>
    </source>
</evidence>
<dbReference type="InterPro" id="IPR036388">
    <property type="entry name" value="WH-like_DNA-bd_sf"/>
</dbReference>
<dbReference type="Proteomes" id="UP000184357">
    <property type="component" value="Unassembled WGS sequence"/>
</dbReference>
<name>A0A1M5TFR7_9EURY</name>
<dbReference type="InterPro" id="IPR036390">
    <property type="entry name" value="WH_DNA-bd_sf"/>
</dbReference>
<dbReference type="Gene3D" id="1.10.10.10">
    <property type="entry name" value="Winged helix-like DNA-binding domain superfamily/Winged helix DNA-binding domain"/>
    <property type="match status" value="1"/>
</dbReference>
<keyword evidence="4" id="KW-1185">Reference proteome</keyword>
<dbReference type="CDD" id="cd00090">
    <property type="entry name" value="HTH_ARSR"/>
    <property type="match status" value="1"/>
</dbReference>
<dbReference type="EMBL" id="FQWV01000008">
    <property type="protein sequence ID" value="SHH49528.1"/>
    <property type="molecule type" value="Genomic_DNA"/>
</dbReference>
<dbReference type="InterPro" id="IPR011991">
    <property type="entry name" value="ArsR-like_HTH"/>
</dbReference>
<dbReference type="AlphaFoldDB" id="A0A1M5TFR7"/>
<accession>A0A1M5TFR7</accession>
<dbReference type="RefSeq" id="WP_073310464.1">
    <property type="nucleotide sequence ID" value="NZ_FQWV01000008.1"/>
</dbReference>
<feature type="region of interest" description="Disordered" evidence="1">
    <location>
        <begin position="1"/>
        <end position="20"/>
    </location>
</feature>
<gene>
    <name evidence="3" type="ORF">SAMN05443636_2691</name>
</gene>